<sequence length="48" mass="5328">MSDNTDAVEMVIHFPGRPYRRGKGDNLSASLETRKLIPIIIQVSDTNA</sequence>
<comment type="caution">
    <text evidence="1">The sequence shown here is derived from an EMBL/GenBank/DDBJ whole genome shotgun (WGS) entry which is preliminary data.</text>
</comment>
<evidence type="ECO:0000313" key="1">
    <source>
        <dbReference type="EMBL" id="NCH86790.1"/>
    </source>
</evidence>
<accession>A0A9Q4T2D9</accession>
<organism evidence="1 2">
    <name type="scientific">Cronobacter dublinensis</name>
    <dbReference type="NCBI Taxonomy" id="413497"/>
    <lineage>
        <taxon>Bacteria</taxon>
        <taxon>Pseudomonadati</taxon>
        <taxon>Pseudomonadota</taxon>
        <taxon>Gammaproteobacteria</taxon>
        <taxon>Enterobacterales</taxon>
        <taxon>Enterobacteriaceae</taxon>
        <taxon>Cronobacter</taxon>
    </lineage>
</organism>
<dbReference type="Proteomes" id="UP000778262">
    <property type="component" value="Unassembled WGS sequence"/>
</dbReference>
<evidence type="ECO:0000313" key="2">
    <source>
        <dbReference type="Proteomes" id="UP000778262"/>
    </source>
</evidence>
<reference evidence="1" key="1">
    <citation type="submission" date="2018-11" db="EMBL/GenBank/DDBJ databases">
        <title>Genomics analysis of Putative Virulence Factors on Adhesion and Cytotoxicity for Cronobacter spp.</title>
        <authorList>
            <person name="Cui J."/>
        </authorList>
    </citation>
    <scope>NUCLEOTIDE SEQUENCE</scope>
    <source>
        <strain evidence="1">SD69</strain>
    </source>
</reference>
<proteinExistence type="predicted"/>
<name>A0A9Q4T2D9_9ENTR</name>
<gene>
    <name evidence="1" type="ORF">EHJ13_04870</name>
</gene>
<protein>
    <submittedName>
        <fullName evidence="1">Molecular chaperone GrpE</fullName>
    </submittedName>
</protein>
<dbReference type="EMBL" id="RPBY01000002">
    <property type="protein sequence ID" value="NCH86790.1"/>
    <property type="molecule type" value="Genomic_DNA"/>
</dbReference>
<dbReference type="AlphaFoldDB" id="A0A9Q4T2D9"/>